<evidence type="ECO:0000256" key="1">
    <source>
        <dbReference type="ARBA" id="ARBA00022553"/>
    </source>
</evidence>
<evidence type="ECO:0000256" key="2">
    <source>
        <dbReference type="ARBA" id="ARBA00022723"/>
    </source>
</evidence>
<gene>
    <name evidence="7" type="ORF">HHL11_16310</name>
</gene>
<evidence type="ECO:0000313" key="7">
    <source>
        <dbReference type="EMBL" id="NML45318.1"/>
    </source>
</evidence>
<dbReference type="GO" id="GO:0004035">
    <property type="term" value="F:alkaline phosphatase activity"/>
    <property type="evidence" value="ECO:0007669"/>
    <property type="project" value="InterPro"/>
</dbReference>
<dbReference type="PANTHER" id="PTHR10151">
    <property type="entry name" value="ECTONUCLEOTIDE PYROPHOSPHATASE/PHOSPHODIESTERASE"/>
    <property type="match status" value="1"/>
</dbReference>
<dbReference type="InterPro" id="IPR002591">
    <property type="entry name" value="Phosphodiest/P_Trfase"/>
</dbReference>
<feature type="chain" id="PRO_5032863538" evidence="6">
    <location>
        <begin position="23"/>
        <end position="485"/>
    </location>
</feature>
<dbReference type="SUPFAM" id="SSF53649">
    <property type="entry name" value="Alkaline phosphatase-like"/>
    <property type="match status" value="1"/>
</dbReference>
<accession>A0A848HCQ5</accession>
<evidence type="ECO:0000256" key="4">
    <source>
        <dbReference type="PIRSR" id="PIRSR031924-50"/>
    </source>
</evidence>
<dbReference type="PANTHER" id="PTHR10151:SF120">
    <property type="entry name" value="BIS(5'-ADENOSYL)-TRIPHOSPHATASE"/>
    <property type="match status" value="1"/>
</dbReference>
<dbReference type="GO" id="GO:0046872">
    <property type="term" value="F:metal ion binding"/>
    <property type="evidence" value="ECO:0007669"/>
    <property type="project" value="UniProtKB-KW"/>
</dbReference>
<feature type="binding site" evidence="5">
    <location>
        <position position="96"/>
    </location>
    <ligand>
        <name>substrate</name>
    </ligand>
</feature>
<dbReference type="Proteomes" id="UP000541185">
    <property type="component" value="Unassembled WGS sequence"/>
</dbReference>
<dbReference type="InterPro" id="IPR026263">
    <property type="entry name" value="Alkaline_phosphatase_prok"/>
</dbReference>
<sequence length="485" mass="51367">MRRLALLLAALLLAACANLPEAQRPPLVVVFVVDGLPYRQVEQLRGDFAPDGLNRFLKEGAVFDAAHYGHAFTVTAAGHATLLTGVSPSRHGIIGNEWRDPQTGAAVYCASDPQEHYIGHPTRALDGTSPRKLQAETVGDVLRRISPQSRVIAVSGKDRGAILPGGQAGTAYIAMADGRFASSTFYMAAHPAWVDAFQPPAAEGRSAEAQLDAATLAFARAAVAAEQLGRRDAPDLLLVSLSGHDLVNHRWSAESPQSREHLLQLDALLQAFLRELDAAVGRARYVALLTADHGFTPSPEWARAQGLDAGRITGSTMVGRVNAALAARFQADKLVAGTSASALLLDRRLLAAQGLAPDEVAAAAREALLAQPGIAAAYTRQELASGSRAGAPFFAAMQRSWNAGRSGDVQYVTKPFWMFGTAGATHGSPYEEDTHVPLLLWGPAWVRAGHAAQPVDMVDVAPTLANLLRLPPPAASEGRPLPLPH</sequence>
<dbReference type="EMBL" id="JABBFX010000001">
    <property type="protein sequence ID" value="NML45318.1"/>
    <property type="molecule type" value="Genomic_DNA"/>
</dbReference>
<keyword evidence="3 6" id="KW-0732">Signal</keyword>
<feature type="active site" description="Phosphothreonine intermediate" evidence="4">
    <location>
        <position position="75"/>
    </location>
</feature>
<dbReference type="PIRSF" id="PIRSF031924">
    <property type="entry name" value="Pi-irrepressible_AP"/>
    <property type="match status" value="1"/>
</dbReference>
<keyword evidence="1 4" id="KW-0597">Phosphoprotein</keyword>
<dbReference type="PROSITE" id="PS51257">
    <property type="entry name" value="PROKAR_LIPOPROTEIN"/>
    <property type="match status" value="1"/>
</dbReference>
<evidence type="ECO:0000256" key="6">
    <source>
        <dbReference type="SAM" id="SignalP"/>
    </source>
</evidence>
<feature type="signal peptide" evidence="6">
    <location>
        <begin position="1"/>
        <end position="22"/>
    </location>
</feature>
<feature type="binding site" evidence="5">
    <location>
        <begin position="157"/>
        <end position="159"/>
    </location>
    <ligand>
        <name>substrate</name>
    </ligand>
</feature>
<evidence type="ECO:0000256" key="3">
    <source>
        <dbReference type="ARBA" id="ARBA00022729"/>
    </source>
</evidence>
<dbReference type="RefSeq" id="WP_169419396.1">
    <property type="nucleotide sequence ID" value="NZ_JABBFX010000001.1"/>
</dbReference>
<organism evidence="7 8">
    <name type="scientific">Ramlibacter agri</name>
    <dbReference type="NCBI Taxonomy" id="2728837"/>
    <lineage>
        <taxon>Bacteria</taxon>
        <taxon>Pseudomonadati</taxon>
        <taxon>Pseudomonadota</taxon>
        <taxon>Betaproteobacteria</taxon>
        <taxon>Burkholderiales</taxon>
        <taxon>Comamonadaceae</taxon>
        <taxon>Ramlibacter</taxon>
    </lineage>
</organism>
<keyword evidence="8" id="KW-1185">Reference proteome</keyword>
<comment type="caution">
    <text evidence="7">The sequence shown here is derived from an EMBL/GenBank/DDBJ whole genome shotgun (WGS) entry which is preliminary data.</text>
</comment>
<dbReference type="Gene3D" id="3.30.1360.150">
    <property type="match status" value="1"/>
</dbReference>
<dbReference type="Gene3D" id="3.40.720.10">
    <property type="entry name" value="Alkaline Phosphatase, subunit A"/>
    <property type="match status" value="3"/>
</dbReference>
<dbReference type="InterPro" id="IPR017850">
    <property type="entry name" value="Alkaline_phosphatase_core_sf"/>
</dbReference>
<evidence type="ECO:0000313" key="8">
    <source>
        <dbReference type="Proteomes" id="UP000541185"/>
    </source>
</evidence>
<dbReference type="CDD" id="cd16016">
    <property type="entry name" value="AP-SPAP"/>
    <property type="match status" value="1"/>
</dbReference>
<keyword evidence="2" id="KW-0479">Metal-binding</keyword>
<name>A0A848HCQ5_9BURK</name>
<protein>
    <submittedName>
        <fullName evidence="7">Alkaline phosphatase family protein</fullName>
    </submittedName>
</protein>
<evidence type="ECO:0000256" key="5">
    <source>
        <dbReference type="PIRSR" id="PIRSR031924-51"/>
    </source>
</evidence>
<dbReference type="AlphaFoldDB" id="A0A848HCQ5"/>
<proteinExistence type="predicted"/>
<reference evidence="7 8" key="1">
    <citation type="submission" date="2020-04" db="EMBL/GenBank/DDBJ databases">
        <title>Ramlibacter sp. G-1-2-2 isolated from soil.</title>
        <authorList>
            <person name="Dahal R.H."/>
        </authorList>
    </citation>
    <scope>NUCLEOTIDE SEQUENCE [LARGE SCALE GENOMIC DNA]</scope>
    <source>
        <strain evidence="7 8">G-1-2-2</strain>
    </source>
</reference>
<dbReference type="Pfam" id="PF01663">
    <property type="entry name" value="Phosphodiest"/>
    <property type="match status" value="1"/>
</dbReference>